<dbReference type="RefSeq" id="WP_042088070.1">
    <property type="nucleotide sequence ID" value="NZ_BKCN01000032.1"/>
</dbReference>
<dbReference type="SUPFAM" id="SSF52467">
    <property type="entry name" value="DHS-like NAD/FAD-binding domain"/>
    <property type="match status" value="1"/>
</dbReference>
<dbReference type="Pfam" id="PF13289">
    <property type="entry name" value="SIR2_2"/>
    <property type="match status" value="1"/>
</dbReference>
<dbReference type="Proteomes" id="UP000324996">
    <property type="component" value="Unassembled WGS sequence"/>
</dbReference>
<protein>
    <submittedName>
        <fullName evidence="1">Uncharacterized protein</fullName>
    </submittedName>
</protein>
<keyword evidence="2" id="KW-1185">Reference proteome</keyword>
<dbReference type="InterPro" id="IPR029035">
    <property type="entry name" value="DHS-like_NAD/FAD-binding_dom"/>
</dbReference>
<sequence>MDTEEISKIAQNCVQHHPVIVLGSGASIAHQIRGMGALADYLRDNLDLQGQQEEDAWTLIRMALANGDGLEEALQKTTAPTSMVRKIVNLTWEAIASDDLALLQRAAIGQEAFPLSDLIRALFKSTNNTINIVTPNYDRVAEYAADVAEYIHATGFVPGVIRRREGADTIFVRKGNYPARTVRIWKVHGSLDWFEDTKGTVVSLPLSKQLPDGFLPLIVTPGVSKYERTHDEPFRSAIQGADAALGRATAFLCVGYGFRDTHIQPKLIERCHQKNVPIVILAHTLTEEARQFLANNAGAAYLAMEDCDEGTRIYTPETPDGEIIEDQKIWPFEEFNKLVL</sequence>
<dbReference type="EMBL" id="BKCN01000032">
    <property type="protein sequence ID" value="GER05609.1"/>
    <property type="molecule type" value="Genomic_DNA"/>
</dbReference>
<accession>A0A5A7NEW1</accession>
<evidence type="ECO:0000313" key="1">
    <source>
        <dbReference type="EMBL" id="GER05609.1"/>
    </source>
</evidence>
<name>A0A5A7NEW1_9PROT</name>
<reference evidence="1 2" key="1">
    <citation type="submission" date="2019-09" db="EMBL/GenBank/DDBJ databases">
        <title>NBRP : Genome information of microbial organism related human and environment.</title>
        <authorList>
            <person name="Hattori M."/>
            <person name="Oshima K."/>
            <person name="Inaba H."/>
            <person name="Suda W."/>
            <person name="Sakamoto M."/>
            <person name="Iino T."/>
            <person name="Kitahara M."/>
            <person name="Oshida Y."/>
            <person name="Iida T."/>
            <person name="Kudo T."/>
            <person name="Itoh T."/>
            <person name="Ohkuma M."/>
        </authorList>
    </citation>
    <scope>NUCLEOTIDE SEQUENCE [LARGE SCALE GENOMIC DNA]</scope>
    <source>
        <strain evidence="1 2">Q-1</strain>
    </source>
</reference>
<evidence type="ECO:0000313" key="2">
    <source>
        <dbReference type="Proteomes" id="UP000324996"/>
    </source>
</evidence>
<organism evidence="1 2">
    <name type="scientific">Iodidimonas nitroreducens</name>
    <dbReference type="NCBI Taxonomy" id="1236968"/>
    <lineage>
        <taxon>Bacteria</taxon>
        <taxon>Pseudomonadati</taxon>
        <taxon>Pseudomonadota</taxon>
        <taxon>Alphaproteobacteria</taxon>
        <taxon>Iodidimonadales</taxon>
        <taxon>Iodidimonadaceae</taxon>
        <taxon>Iodidimonas</taxon>
    </lineage>
</organism>
<proteinExistence type="predicted"/>
<dbReference type="AlphaFoldDB" id="A0A5A7NEW1"/>
<comment type="caution">
    <text evidence="1">The sequence shown here is derived from an EMBL/GenBank/DDBJ whole genome shotgun (WGS) entry which is preliminary data.</text>
</comment>
<gene>
    <name evidence="1" type="ORF">JCM17846_32910</name>
</gene>